<keyword evidence="1" id="KW-0472">Membrane</keyword>
<feature type="transmembrane region" description="Helical" evidence="1">
    <location>
        <begin position="6"/>
        <end position="29"/>
    </location>
</feature>
<dbReference type="EMBL" id="BTRK01000004">
    <property type="protein sequence ID" value="GMR47048.1"/>
    <property type="molecule type" value="Genomic_DNA"/>
</dbReference>
<dbReference type="Proteomes" id="UP001328107">
    <property type="component" value="Unassembled WGS sequence"/>
</dbReference>
<accession>A0AAN5CMD7</accession>
<protein>
    <recommendedName>
        <fullName evidence="4">G protein-coupled receptor</fullName>
    </recommendedName>
</protein>
<evidence type="ECO:0000256" key="1">
    <source>
        <dbReference type="SAM" id="Phobius"/>
    </source>
</evidence>
<feature type="transmembrane region" description="Helical" evidence="1">
    <location>
        <begin position="57"/>
        <end position="79"/>
    </location>
</feature>
<keyword evidence="1" id="KW-1133">Transmembrane helix</keyword>
<reference evidence="3" key="1">
    <citation type="submission" date="2022-10" db="EMBL/GenBank/DDBJ databases">
        <title>Genome assembly of Pristionchus species.</title>
        <authorList>
            <person name="Yoshida K."/>
            <person name="Sommer R.J."/>
        </authorList>
    </citation>
    <scope>NUCLEOTIDE SEQUENCE [LARGE SCALE GENOMIC DNA]</scope>
    <source>
        <strain evidence="3">RS5460</strain>
    </source>
</reference>
<feature type="non-terminal residue" evidence="2">
    <location>
        <position position="1"/>
    </location>
</feature>
<keyword evidence="3" id="KW-1185">Reference proteome</keyword>
<proteinExistence type="predicted"/>
<gene>
    <name evidence="2" type="ORF">PMAYCL1PPCAC_17243</name>
</gene>
<name>A0AAN5CMD7_9BILA</name>
<sequence>VMNFCVICFIFMCSILLYSFVFFHNMALLRRLRMFNDGYSVAAAFQIKENLAVLKAVFIYFCSTLPIIFFSLLLFTLYFTHPSFVHVALSDCIILVDLCI</sequence>
<evidence type="ECO:0008006" key="4">
    <source>
        <dbReference type="Google" id="ProtNLM"/>
    </source>
</evidence>
<keyword evidence="1" id="KW-0812">Transmembrane</keyword>
<organism evidence="2 3">
    <name type="scientific">Pristionchus mayeri</name>
    <dbReference type="NCBI Taxonomy" id="1317129"/>
    <lineage>
        <taxon>Eukaryota</taxon>
        <taxon>Metazoa</taxon>
        <taxon>Ecdysozoa</taxon>
        <taxon>Nematoda</taxon>
        <taxon>Chromadorea</taxon>
        <taxon>Rhabditida</taxon>
        <taxon>Rhabditina</taxon>
        <taxon>Diplogasteromorpha</taxon>
        <taxon>Diplogasteroidea</taxon>
        <taxon>Neodiplogasteridae</taxon>
        <taxon>Pristionchus</taxon>
    </lineage>
</organism>
<comment type="caution">
    <text evidence="2">The sequence shown here is derived from an EMBL/GenBank/DDBJ whole genome shotgun (WGS) entry which is preliminary data.</text>
</comment>
<evidence type="ECO:0000313" key="2">
    <source>
        <dbReference type="EMBL" id="GMR47048.1"/>
    </source>
</evidence>
<feature type="non-terminal residue" evidence="2">
    <location>
        <position position="100"/>
    </location>
</feature>
<dbReference type="AlphaFoldDB" id="A0AAN5CMD7"/>
<evidence type="ECO:0000313" key="3">
    <source>
        <dbReference type="Proteomes" id="UP001328107"/>
    </source>
</evidence>